<protein>
    <recommendedName>
        <fullName evidence="1 3">Thioredoxin</fullName>
    </recommendedName>
</protein>
<evidence type="ECO:0000256" key="1">
    <source>
        <dbReference type="ARBA" id="ARBA00020570"/>
    </source>
</evidence>
<accession>A0A2A9NI19</accession>
<dbReference type="PANTHER" id="PTHR46115">
    <property type="entry name" value="THIOREDOXIN-LIKE PROTEIN 1"/>
    <property type="match status" value="1"/>
</dbReference>
<keyword evidence="8" id="KW-1185">Reference proteome</keyword>
<feature type="active site" description="Nucleophile" evidence="4">
    <location>
        <position position="34"/>
    </location>
</feature>
<feature type="site" description="Contributes to redox potential value" evidence="4">
    <location>
        <position position="32"/>
    </location>
</feature>
<dbReference type="PROSITE" id="PS51352">
    <property type="entry name" value="THIOREDOXIN_2"/>
    <property type="match status" value="1"/>
</dbReference>
<dbReference type="Gene3D" id="3.40.30.10">
    <property type="entry name" value="Glutaredoxin"/>
    <property type="match status" value="1"/>
</dbReference>
<keyword evidence="5" id="KW-0676">Redox-active center</keyword>
<name>A0A2A9NI19_9AGAR</name>
<feature type="site" description="Deprotonates C-terminal active site Cys" evidence="4">
    <location>
        <position position="25"/>
    </location>
</feature>
<dbReference type="InterPro" id="IPR036249">
    <property type="entry name" value="Thioredoxin-like_sf"/>
</dbReference>
<evidence type="ECO:0000256" key="4">
    <source>
        <dbReference type="PIRSR" id="PIRSR000077-1"/>
    </source>
</evidence>
<feature type="domain" description="Thioredoxin" evidence="6">
    <location>
        <begin position="1"/>
        <end position="108"/>
    </location>
</feature>
<dbReference type="Proteomes" id="UP000242287">
    <property type="component" value="Unassembled WGS sequence"/>
</dbReference>
<comment type="similarity">
    <text evidence="3">Belongs to the thioredoxin family.</text>
</comment>
<gene>
    <name evidence="7" type="ORF">AMATHDRAFT_67880</name>
</gene>
<dbReference type="AlphaFoldDB" id="A0A2A9NI19"/>
<dbReference type="FunFam" id="3.40.30.10:FF:000245">
    <property type="entry name" value="Thioredoxin"/>
    <property type="match status" value="1"/>
</dbReference>
<dbReference type="GO" id="GO:0015035">
    <property type="term" value="F:protein-disulfide reductase activity"/>
    <property type="evidence" value="ECO:0007669"/>
    <property type="project" value="InterPro"/>
</dbReference>
<reference evidence="7 8" key="1">
    <citation type="submission" date="2014-02" db="EMBL/GenBank/DDBJ databases">
        <title>Transposable element dynamics among asymbiotic and ectomycorrhizal Amanita fungi.</title>
        <authorList>
            <consortium name="DOE Joint Genome Institute"/>
            <person name="Hess J."/>
            <person name="Skrede I."/>
            <person name="Wolfe B."/>
            <person name="LaButti K."/>
            <person name="Ohm R.A."/>
            <person name="Grigoriev I.V."/>
            <person name="Pringle A."/>
        </authorList>
    </citation>
    <scope>NUCLEOTIDE SEQUENCE [LARGE SCALE GENOMIC DNA]</scope>
    <source>
        <strain evidence="7 8">SKay4041</strain>
    </source>
</reference>
<dbReference type="Pfam" id="PF00085">
    <property type="entry name" value="Thioredoxin"/>
    <property type="match status" value="1"/>
</dbReference>
<dbReference type="PROSITE" id="PS00194">
    <property type="entry name" value="THIOREDOXIN_1"/>
    <property type="match status" value="1"/>
</dbReference>
<dbReference type="CDD" id="cd02947">
    <property type="entry name" value="TRX_family"/>
    <property type="match status" value="1"/>
</dbReference>
<dbReference type="PRINTS" id="PR00421">
    <property type="entry name" value="THIOREDOXIN"/>
</dbReference>
<feature type="active site" description="Nucleophile" evidence="4">
    <location>
        <position position="31"/>
    </location>
</feature>
<dbReference type="InterPro" id="IPR017937">
    <property type="entry name" value="Thioredoxin_CS"/>
</dbReference>
<keyword evidence="2 5" id="KW-1015">Disulfide bond</keyword>
<dbReference type="EMBL" id="KZ302116">
    <property type="protein sequence ID" value="PFH47340.1"/>
    <property type="molecule type" value="Genomic_DNA"/>
</dbReference>
<organism evidence="7 8">
    <name type="scientific">Amanita thiersii Skay4041</name>
    <dbReference type="NCBI Taxonomy" id="703135"/>
    <lineage>
        <taxon>Eukaryota</taxon>
        <taxon>Fungi</taxon>
        <taxon>Dikarya</taxon>
        <taxon>Basidiomycota</taxon>
        <taxon>Agaricomycotina</taxon>
        <taxon>Agaricomycetes</taxon>
        <taxon>Agaricomycetidae</taxon>
        <taxon>Agaricales</taxon>
        <taxon>Pluteineae</taxon>
        <taxon>Amanitaceae</taxon>
        <taxon>Amanita</taxon>
    </lineage>
</organism>
<feature type="site" description="Contributes to redox potential value" evidence="4">
    <location>
        <position position="33"/>
    </location>
</feature>
<evidence type="ECO:0000259" key="6">
    <source>
        <dbReference type="PROSITE" id="PS51352"/>
    </source>
</evidence>
<dbReference type="SUPFAM" id="SSF52833">
    <property type="entry name" value="Thioredoxin-like"/>
    <property type="match status" value="1"/>
</dbReference>
<dbReference type="InterPro" id="IPR005746">
    <property type="entry name" value="Thioredoxin"/>
</dbReference>
<sequence length="108" mass="11791">MGVTPITSKTEFDTIINSGKPVLIDFWATWCGPCRVISPVFEKLSNNFPGVEFYKVDVDEQDAISQEVGIRAMPTFMLFKNGAKVDDLVGASPPGLEALVKKAAELLK</sequence>
<evidence type="ECO:0000313" key="7">
    <source>
        <dbReference type="EMBL" id="PFH47340.1"/>
    </source>
</evidence>
<evidence type="ECO:0000256" key="3">
    <source>
        <dbReference type="PIRNR" id="PIRNR000077"/>
    </source>
</evidence>
<dbReference type="STRING" id="703135.A0A2A9NI19"/>
<evidence type="ECO:0000313" key="8">
    <source>
        <dbReference type="Proteomes" id="UP000242287"/>
    </source>
</evidence>
<proteinExistence type="inferred from homology"/>
<dbReference type="InterPro" id="IPR013766">
    <property type="entry name" value="Thioredoxin_domain"/>
</dbReference>
<dbReference type="PIRSF" id="PIRSF000077">
    <property type="entry name" value="Thioredoxin"/>
    <property type="match status" value="1"/>
</dbReference>
<evidence type="ECO:0000256" key="2">
    <source>
        <dbReference type="ARBA" id="ARBA00023157"/>
    </source>
</evidence>
<dbReference type="NCBIfam" id="TIGR01068">
    <property type="entry name" value="thioredoxin"/>
    <property type="match status" value="1"/>
</dbReference>
<dbReference type="OrthoDB" id="2121326at2759"/>
<feature type="disulfide bond" description="Redox-active" evidence="5">
    <location>
        <begin position="31"/>
        <end position="34"/>
    </location>
</feature>
<evidence type="ECO:0000256" key="5">
    <source>
        <dbReference type="PIRSR" id="PIRSR000077-4"/>
    </source>
</evidence>